<dbReference type="PANTHER" id="PTHR36617:SF15">
    <property type="entry name" value="REVERSE TRANSCRIPTASE ZINC-BINDING DOMAIN-CONTAINING PROTEIN"/>
    <property type="match status" value="1"/>
</dbReference>
<feature type="compositionally biased region" description="Polar residues" evidence="1">
    <location>
        <begin position="1"/>
        <end position="12"/>
    </location>
</feature>
<organism evidence="2 3">
    <name type="scientific">Liquidambar formosana</name>
    <name type="common">Formosan gum</name>
    <dbReference type="NCBI Taxonomy" id="63359"/>
    <lineage>
        <taxon>Eukaryota</taxon>
        <taxon>Viridiplantae</taxon>
        <taxon>Streptophyta</taxon>
        <taxon>Embryophyta</taxon>
        <taxon>Tracheophyta</taxon>
        <taxon>Spermatophyta</taxon>
        <taxon>Magnoliopsida</taxon>
        <taxon>eudicotyledons</taxon>
        <taxon>Gunneridae</taxon>
        <taxon>Pentapetalae</taxon>
        <taxon>Saxifragales</taxon>
        <taxon>Altingiaceae</taxon>
        <taxon>Liquidambar</taxon>
    </lineage>
</organism>
<feature type="region of interest" description="Disordered" evidence="1">
    <location>
        <begin position="1"/>
        <end position="27"/>
    </location>
</feature>
<evidence type="ECO:0000256" key="1">
    <source>
        <dbReference type="SAM" id="MobiDB-lite"/>
    </source>
</evidence>
<comment type="caution">
    <text evidence="2">The sequence shown here is derived from an EMBL/GenBank/DDBJ whole genome shotgun (WGS) entry which is preliminary data.</text>
</comment>
<reference evidence="2 3" key="1">
    <citation type="journal article" date="2024" name="Plant J.">
        <title>Genome sequences and population genomics reveal climatic adaptation and genomic divergence between two closely related sweetgum species.</title>
        <authorList>
            <person name="Xu W.Q."/>
            <person name="Ren C.Q."/>
            <person name="Zhang X.Y."/>
            <person name="Comes H.P."/>
            <person name="Liu X.H."/>
            <person name="Li Y.G."/>
            <person name="Kettle C.J."/>
            <person name="Jalonen R."/>
            <person name="Gaisberger H."/>
            <person name="Ma Y.Z."/>
            <person name="Qiu Y.X."/>
        </authorList>
    </citation>
    <scope>NUCLEOTIDE SEQUENCE [LARGE SCALE GENOMIC DNA]</scope>
    <source>
        <strain evidence="2">Hangzhou</strain>
    </source>
</reference>
<name>A0AAP0R681_LIQFO</name>
<dbReference type="PANTHER" id="PTHR36617">
    <property type="entry name" value="PROTEIN, PUTATIVE-RELATED"/>
    <property type="match status" value="1"/>
</dbReference>
<proteinExistence type="predicted"/>
<evidence type="ECO:0000313" key="2">
    <source>
        <dbReference type="EMBL" id="KAK9269684.1"/>
    </source>
</evidence>
<gene>
    <name evidence="2" type="ORF">L1049_001462</name>
</gene>
<accession>A0AAP0R681</accession>
<sequence>MRIRTKSIQSKLSARPTRIQPRSEPGQQRWEVCFHSKAKLPTVDLARLGWKMLTEPISLWASVFRGKYLQSKSFFDCTPKSHSSHSWRSILQGREIFRAGMKWVVGNGRNINFWSEVWVGDSALCEIVVSPIPESELKATVWDYSDDDGNWDWYRFEHLLPHFALEQIRAIHPFKDLETEDSFCWKSTPNGKFSMHSAYSFALDHRPCPEEKHWSRLWQCKCPPKLRYFL</sequence>
<protein>
    <submittedName>
        <fullName evidence="2">Uncharacterized protein</fullName>
    </submittedName>
</protein>
<dbReference type="Proteomes" id="UP001415857">
    <property type="component" value="Unassembled WGS sequence"/>
</dbReference>
<dbReference type="AlphaFoldDB" id="A0AAP0R681"/>
<evidence type="ECO:0000313" key="3">
    <source>
        <dbReference type="Proteomes" id="UP001415857"/>
    </source>
</evidence>
<dbReference type="EMBL" id="JBBPBK010000015">
    <property type="protein sequence ID" value="KAK9269684.1"/>
    <property type="molecule type" value="Genomic_DNA"/>
</dbReference>
<keyword evidence="3" id="KW-1185">Reference proteome</keyword>